<evidence type="ECO:0000313" key="38">
    <source>
        <dbReference type="EMBL" id="EGW09647.1"/>
    </source>
</evidence>
<keyword evidence="19" id="KW-0626">Porin</keyword>
<dbReference type="PANTHER" id="PTHR11743:SF13">
    <property type="entry name" value="VOLTAGE-DEPENDENT ANION-SELECTIVE CHANNEL PROTEIN 1"/>
    <property type="match status" value="1"/>
</dbReference>
<evidence type="ECO:0000256" key="37">
    <source>
        <dbReference type="ARBA" id="ARBA00046417"/>
    </source>
</evidence>
<evidence type="ECO:0000256" key="8">
    <source>
        <dbReference type="ARBA" id="ARBA00022499"/>
    </source>
</evidence>
<evidence type="ECO:0000256" key="12">
    <source>
        <dbReference type="ARBA" id="ARBA00022741"/>
    </source>
</evidence>
<organism evidence="38 39">
    <name type="scientific">Cricetulus griseus</name>
    <name type="common">Chinese hamster</name>
    <name type="synonym">Cricetulus barabensis griseus</name>
    <dbReference type="NCBI Taxonomy" id="10029"/>
    <lineage>
        <taxon>Eukaryota</taxon>
        <taxon>Metazoa</taxon>
        <taxon>Chordata</taxon>
        <taxon>Craniata</taxon>
        <taxon>Vertebrata</taxon>
        <taxon>Euteleostomi</taxon>
        <taxon>Mammalia</taxon>
        <taxon>Eutheria</taxon>
        <taxon>Euarchontoglires</taxon>
        <taxon>Glires</taxon>
        <taxon>Rodentia</taxon>
        <taxon>Myomorpha</taxon>
        <taxon>Muroidea</taxon>
        <taxon>Cricetidae</taxon>
        <taxon>Cricetinae</taxon>
        <taxon>Cricetulus</taxon>
    </lineage>
</organism>
<accession>G3HPM9</accession>
<dbReference type="GO" id="GO:0005524">
    <property type="term" value="F:ATP binding"/>
    <property type="evidence" value="ECO:0007669"/>
    <property type="project" value="UniProtKB-KW"/>
</dbReference>
<comment type="subunit">
    <text evidence="37">Homodimer and homotrimer; in response to cyclic AMP or calcium; oligomerization is required for scramblase activity. Component of the mitochondrial permeability transition pore complex (mPTPC), at least composed of SPG7, VDAC1 and PPIF. Interacts with SPG7, NIPSNAP2 and SLC25A30. Interacts with hexokinases including HK1. The HK1-VDAC1 complex interacts with ATF2. Interacts with BCL2L1. Interacts with BAK1. Interacts with RTL10/BOP (via BH3 domain). Interacts with amyloid-beta and APP; induces VDAC1 dephosphorylation. Interacts with TMEM41B. Interacts with BCAP31. Interacts with HSPA9; this interaction couples ITPR1 to VDAC1.</text>
</comment>
<evidence type="ECO:0000256" key="10">
    <source>
        <dbReference type="ARBA" id="ARBA00022692"/>
    </source>
</evidence>
<name>G3HPM9_CRIGR</name>
<dbReference type="STRING" id="10029.G3HPM9"/>
<evidence type="ECO:0000256" key="36">
    <source>
        <dbReference type="ARBA" id="ARBA00045025"/>
    </source>
</evidence>
<evidence type="ECO:0000256" key="22">
    <source>
        <dbReference type="ARBA" id="ARBA00024167"/>
    </source>
</evidence>
<dbReference type="Gene3D" id="2.40.160.10">
    <property type="entry name" value="Porin"/>
    <property type="match status" value="1"/>
</dbReference>
<evidence type="ECO:0000256" key="15">
    <source>
        <dbReference type="ARBA" id="ARBA00022843"/>
    </source>
</evidence>
<keyword evidence="7" id="KW-1003">Cell membrane</keyword>
<comment type="catalytic activity">
    <reaction evidence="22">
        <text>chloride(in) = chloride(out)</text>
        <dbReference type="Rhea" id="RHEA:29823"/>
        <dbReference type="ChEBI" id="CHEBI:17996"/>
    </reaction>
</comment>
<evidence type="ECO:0000256" key="33">
    <source>
        <dbReference type="ARBA" id="ARBA00044897"/>
    </source>
</evidence>
<comment type="catalytic activity">
    <reaction evidence="32">
        <text>Fe(III)-[cytochrome c](out) = Fe(III)-[cytochrome c](in)</text>
        <dbReference type="Rhea" id="RHEA:79311"/>
        <dbReference type="Rhea" id="RHEA-COMP:14399"/>
        <dbReference type="ChEBI" id="CHEBI:29034"/>
    </reaction>
</comment>
<keyword evidence="12" id="KW-0547">Nucleotide-binding</keyword>
<evidence type="ECO:0000256" key="31">
    <source>
        <dbReference type="ARBA" id="ARBA00036778"/>
    </source>
</evidence>
<dbReference type="InParanoid" id="G3HPM9"/>
<keyword evidence="17" id="KW-0520">NAD</keyword>
<comment type="catalytic activity">
    <reaction evidence="30">
        <text>L-glutamate(out) = L-glutamate(in)</text>
        <dbReference type="Rhea" id="RHEA:66336"/>
        <dbReference type="ChEBI" id="CHEBI:29985"/>
    </reaction>
</comment>
<comment type="catalytic activity">
    <reaction evidence="29">
        <text>Ca(2+)(in) = Ca(2+)(out)</text>
        <dbReference type="Rhea" id="RHEA:29671"/>
        <dbReference type="ChEBI" id="CHEBI:29108"/>
    </reaction>
</comment>
<evidence type="ECO:0000256" key="7">
    <source>
        <dbReference type="ARBA" id="ARBA00022475"/>
    </source>
</evidence>
<keyword evidence="8" id="KW-1017">Isopeptide bond</keyword>
<evidence type="ECO:0000256" key="9">
    <source>
        <dbReference type="ARBA" id="ARBA00022553"/>
    </source>
</evidence>
<evidence type="ECO:0000256" key="21">
    <source>
        <dbReference type="ARBA" id="ARBA00023136"/>
    </source>
</evidence>
<comment type="catalytic activity">
    <reaction evidence="25">
        <text>Mg(2+)(in) = Mg(2+)(out)</text>
        <dbReference type="Rhea" id="RHEA:29827"/>
        <dbReference type="ChEBI" id="CHEBI:18420"/>
    </reaction>
</comment>
<comment type="subcellular location">
    <subcellularLocation>
        <location evidence="3">Cell membrane</location>
        <topology evidence="3">Multi-pass membrane protein</topology>
    </subcellularLocation>
    <subcellularLocation>
        <location evidence="1">Membrane raft</location>
        <topology evidence="1">Multi-pass membrane protein</topology>
    </subcellularLocation>
    <subcellularLocation>
        <location evidence="2">Mitochondrion outer membrane</location>
        <topology evidence="2">Multi-pass membrane protein</topology>
    </subcellularLocation>
</comment>
<evidence type="ECO:0000256" key="2">
    <source>
        <dbReference type="ARBA" id="ARBA00004374"/>
    </source>
</evidence>
<evidence type="ECO:0000256" key="29">
    <source>
        <dbReference type="ARBA" id="ARBA00036634"/>
    </source>
</evidence>
<dbReference type="GO" id="GO:0006915">
    <property type="term" value="P:apoptotic process"/>
    <property type="evidence" value="ECO:0007669"/>
    <property type="project" value="UniProtKB-KW"/>
</dbReference>
<keyword evidence="9" id="KW-0597">Phosphoprotein</keyword>
<dbReference type="InterPro" id="IPR001925">
    <property type="entry name" value="Porin_Euk"/>
</dbReference>
<dbReference type="AlphaFoldDB" id="G3HPM9"/>
<comment type="catalytic activity">
    <reaction evidence="26">
        <text>K(+)(in) = K(+)(out)</text>
        <dbReference type="Rhea" id="RHEA:29463"/>
        <dbReference type="ChEBI" id="CHEBI:29103"/>
    </reaction>
</comment>
<keyword evidence="14" id="KW-0067">ATP-binding</keyword>
<evidence type="ECO:0000256" key="14">
    <source>
        <dbReference type="ARBA" id="ARBA00022840"/>
    </source>
</evidence>
<comment type="catalytic activity">
    <reaction evidence="27">
        <text>Na(+)(in) = Na(+)(out)</text>
        <dbReference type="Rhea" id="RHEA:34963"/>
        <dbReference type="ChEBI" id="CHEBI:29101"/>
    </reaction>
</comment>
<keyword evidence="16" id="KW-0007">Acetylation</keyword>
<evidence type="ECO:0000256" key="32">
    <source>
        <dbReference type="ARBA" id="ARBA00044892"/>
    </source>
</evidence>
<sequence length="118" mass="12809">MSRKSGLEIWLTGKSECFFPPKSTCLTLIAICACLAERQIVTAEGTAENSDTRFGIATKYQVDPDACFSAKMNNSTLIHVGYTQNLKPRIKLTLSALLDSKNVNVGGHKLGLGLEFQA</sequence>
<keyword evidence="20" id="KW-0496">Mitochondrion</keyword>
<protein>
    <recommendedName>
        <fullName evidence="35">Non-selective voltage-gated ion channel VDAC1</fullName>
    </recommendedName>
    <alternativeName>
        <fullName evidence="36">Voltage-dependent anion-selective channel protein 1</fullName>
    </alternativeName>
</protein>
<evidence type="ECO:0000256" key="23">
    <source>
        <dbReference type="ARBA" id="ARBA00024479"/>
    </source>
</evidence>
<dbReference type="GO" id="GO:0008308">
    <property type="term" value="F:voltage-gated monoatomic anion channel activity"/>
    <property type="evidence" value="ECO:0007669"/>
    <property type="project" value="InterPro"/>
</dbReference>
<evidence type="ECO:0000256" key="13">
    <source>
        <dbReference type="ARBA" id="ARBA00022787"/>
    </source>
</evidence>
<evidence type="ECO:0000256" key="1">
    <source>
        <dbReference type="ARBA" id="ARBA00004314"/>
    </source>
</evidence>
<dbReference type="GO" id="GO:0046930">
    <property type="term" value="C:pore complex"/>
    <property type="evidence" value="ECO:0007669"/>
    <property type="project" value="UniProtKB-KW"/>
</dbReference>
<evidence type="ECO:0000256" key="25">
    <source>
        <dbReference type="ARBA" id="ARBA00034269"/>
    </source>
</evidence>
<evidence type="ECO:0000256" key="5">
    <source>
        <dbReference type="ARBA" id="ARBA00022448"/>
    </source>
</evidence>
<keyword evidence="21" id="KW-0472">Membrane</keyword>
<comment type="catalytic activity">
    <reaction evidence="28">
        <text>dopamine(out) = dopamine(in)</text>
        <dbReference type="Rhea" id="RHEA:73863"/>
        <dbReference type="ChEBI" id="CHEBI:59905"/>
    </reaction>
</comment>
<dbReference type="EMBL" id="JH000581">
    <property type="protein sequence ID" value="EGW09647.1"/>
    <property type="molecule type" value="Genomic_DNA"/>
</dbReference>
<keyword evidence="10" id="KW-0812">Transmembrane</keyword>
<dbReference type="GO" id="GO:0045121">
    <property type="term" value="C:membrane raft"/>
    <property type="evidence" value="ECO:0007669"/>
    <property type="project" value="UniProtKB-SubCell"/>
</dbReference>
<dbReference type="PANTHER" id="PTHR11743">
    <property type="entry name" value="VOLTAGE-DEPENDENT ANION-SELECTIVE CHANNEL"/>
    <property type="match status" value="1"/>
</dbReference>
<comment type="similarity">
    <text evidence="4">Belongs to the eukaryotic mitochondrial porin family.</text>
</comment>
<evidence type="ECO:0000313" key="39">
    <source>
        <dbReference type="Proteomes" id="UP000001075"/>
    </source>
</evidence>
<evidence type="ECO:0000256" key="24">
    <source>
        <dbReference type="ARBA" id="ARBA00024631"/>
    </source>
</evidence>
<evidence type="ECO:0000256" key="18">
    <source>
        <dbReference type="ARBA" id="ARBA00023065"/>
    </source>
</evidence>
<evidence type="ECO:0000256" key="26">
    <source>
        <dbReference type="ARBA" id="ARBA00034430"/>
    </source>
</evidence>
<evidence type="ECO:0000256" key="34">
    <source>
        <dbReference type="ARBA" id="ARBA00044941"/>
    </source>
</evidence>
<keyword evidence="11" id="KW-0053">Apoptosis</keyword>
<dbReference type="GO" id="GO:0005741">
    <property type="term" value="C:mitochondrial outer membrane"/>
    <property type="evidence" value="ECO:0007669"/>
    <property type="project" value="UniProtKB-SubCell"/>
</dbReference>
<keyword evidence="18" id="KW-0406">Ion transport</keyword>
<evidence type="ECO:0000256" key="27">
    <source>
        <dbReference type="ARBA" id="ARBA00036239"/>
    </source>
</evidence>
<evidence type="ECO:0000256" key="30">
    <source>
        <dbReference type="ARBA" id="ARBA00036683"/>
    </source>
</evidence>
<evidence type="ECO:0000256" key="4">
    <source>
        <dbReference type="ARBA" id="ARBA00007780"/>
    </source>
</evidence>
<dbReference type="Proteomes" id="UP000001075">
    <property type="component" value="Unassembled WGS sequence"/>
</dbReference>
<dbReference type="InterPro" id="IPR023614">
    <property type="entry name" value="Porin_dom_sf"/>
</dbReference>
<gene>
    <name evidence="38" type="ORF">I79_012744</name>
</gene>
<reference evidence="39" key="1">
    <citation type="journal article" date="2011" name="Nat. Biotechnol.">
        <title>The genomic sequence of the Chinese hamster ovary (CHO)-K1 cell line.</title>
        <authorList>
            <person name="Xu X."/>
            <person name="Nagarajan H."/>
            <person name="Lewis N.E."/>
            <person name="Pan S."/>
            <person name="Cai Z."/>
            <person name="Liu X."/>
            <person name="Chen W."/>
            <person name="Xie M."/>
            <person name="Wang W."/>
            <person name="Hammond S."/>
            <person name="Andersen M.R."/>
            <person name="Neff N."/>
            <person name="Passarelli B."/>
            <person name="Koh W."/>
            <person name="Fan H.C."/>
            <person name="Wang J."/>
            <person name="Gui Y."/>
            <person name="Lee K.H."/>
            <person name="Betenbaugh M.J."/>
            <person name="Quake S.R."/>
            <person name="Famili I."/>
            <person name="Palsson B.O."/>
            <person name="Wang J."/>
        </authorList>
    </citation>
    <scope>NUCLEOTIDE SEQUENCE [LARGE SCALE GENOMIC DNA]</scope>
    <source>
        <strain evidence="39">CHO K1 cell line</strain>
    </source>
</reference>
<keyword evidence="15" id="KW-0832">Ubl conjugation</keyword>
<evidence type="ECO:0000256" key="17">
    <source>
        <dbReference type="ARBA" id="ARBA00023027"/>
    </source>
</evidence>
<evidence type="ECO:0000256" key="20">
    <source>
        <dbReference type="ARBA" id="ARBA00023128"/>
    </source>
</evidence>
<keyword evidence="13" id="KW-1000">Mitochondrion outer membrane</keyword>
<dbReference type="InterPro" id="IPR027246">
    <property type="entry name" value="Porin_Euk/Tom40"/>
</dbReference>
<evidence type="ECO:0000256" key="6">
    <source>
        <dbReference type="ARBA" id="ARBA00022452"/>
    </source>
</evidence>
<dbReference type="PROSITE" id="PS51257">
    <property type="entry name" value="PROKAR_LIPOPROTEIN"/>
    <property type="match status" value="1"/>
</dbReference>
<evidence type="ECO:0000256" key="11">
    <source>
        <dbReference type="ARBA" id="ARBA00022703"/>
    </source>
</evidence>
<evidence type="ECO:0000256" key="16">
    <source>
        <dbReference type="ARBA" id="ARBA00022990"/>
    </source>
</evidence>
<comment type="catalytic activity">
    <reaction evidence="31">
        <text>acetylcholine(in) = acetylcholine(out)</text>
        <dbReference type="Rhea" id="RHEA:74663"/>
        <dbReference type="ChEBI" id="CHEBI:15355"/>
    </reaction>
</comment>
<dbReference type="GO" id="GO:0015288">
    <property type="term" value="F:porin activity"/>
    <property type="evidence" value="ECO:0007669"/>
    <property type="project" value="UniProtKB-KW"/>
</dbReference>
<proteinExistence type="inferred from homology"/>
<comment type="catalytic activity">
    <reaction evidence="24">
        <text>a 1,2-diacyl-sn-glycero-3-phosphocholine(in) = a 1,2-diacyl-sn-glycero-3-phosphocholine(out)</text>
        <dbReference type="Rhea" id="RHEA:38571"/>
        <dbReference type="ChEBI" id="CHEBI:57643"/>
    </reaction>
</comment>
<keyword evidence="5" id="KW-0813">Transport</keyword>
<comment type="function">
    <text evidence="34">Catalyzes the scrambling of phospholipids across the outer mitochondrial membrane; the mechanism is unrelated to channel activity and is capable of translocating both anionic and zwitterionic phospholipids.</text>
</comment>
<comment type="catalytic activity">
    <reaction evidence="23">
        <text>a 1,2-diacyl-sn-glycero-3-phospho-L-serine(in) = a 1,2-diacyl-sn-glycero-3-phospho-L-serine(out)</text>
        <dbReference type="Rhea" id="RHEA:38663"/>
        <dbReference type="ChEBI" id="CHEBI:57262"/>
    </reaction>
</comment>
<evidence type="ECO:0000256" key="19">
    <source>
        <dbReference type="ARBA" id="ARBA00023114"/>
    </source>
</evidence>
<comment type="catalytic activity">
    <reaction evidence="33">
        <text>ATP(in) = ATP(out)</text>
        <dbReference type="Rhea" id="RHEA:75687"/>
        <dbReference type="ChEBI" id="CHEBI:30616"/>
    </reaction>
</comment>
<evidence type="ECO:0000256" key="3">
    <source>
        <dbReference type="ARBA" id="ARBA00004651"/>
    </source>
</evidence>
<dbReference type="GO" id="GO:0005886">
    <property type="term" value="C:plasma membrane"/>
    <property type="evidence" value="ECO:0007669"/>
    <property type="project" value="UniProtKB-SubCell"/>
</dbReference>
<evidence type="ECO:0000256" key="35">
    <source>
        <dbReference type="ARBA" id="ARBA00044987"/>
    </source>
</evidence>
<dbReference type="Pfam" id="PF01459">
    <property type="entry name" value="Porin_3"/>
    <property type="match status" value="1"/>
</dbReference>
<keyword evidence="6" id="KW-1134">Transmembrane beta strand</keyword>
<evidence type="ECO:0000256" key="28">
    <source>
        <dbReference type="ARBA" id="ARBA00036483"/>
    </source>
</evidence>